<gene>
    <name evidence="2" type="ORF">NE398_17560</name>
</gene>
<evidence type="ECO:0000313" key="2">
    <source>
        <dbReference type="EMBL" id="MDC4241944.1"/>
    </source>
</evidence>
<dbReference type="NCBIfam" id="TIGR01665">
    <property type="entry name" value="put_anti_recept"/>
    <property type="match status" value="1"/>
</dbReference>
<organism evidence="2 3">
    <name type="scientific">Clostridium tertium</name>
    <dbReference type="NCBI Taxonomy" id="1559"/>
    <lineage>
        <taxon>Bacteria</taxon>
        <taxon>Bacillati</taxon>
        <taxon>Bacillota</taxon>
        <taxon>Clostridia</taxon>
        <taxon>Eubacteriales</taxon>
        <taxon>Clostridiaceae</taxon>
        <taxon>Clostridium</taxon>
    </lineage>
</organism>
<dbReference type="InterPro" id="IPR007119">
    <property type="entry name" value="Phage_tail_spike_N"/>
</dbReference>
<feature type="domain" description="Tail spike" evidence="1">
    <location>
        <begin position="95"/>
        <end position="321"/>
    </location>
</feature>
<dbReference type="AlphaFoldDB" id="A0A9X4B1G9"/>
<protein>
    <submittedName>
        <fullName evidence="2">Phage tail protein</fullName>
    </submittedName>
</protein>
<keyword evidence="3" id="KW-1185">Reference proteome</keyword>
<reference evidence="2" key="1">
    <citation type="submission" date="2022-05" db="EMBL/GenBank/DDBJ databases">
        <title>Draft genome sequence of Clostridium tertium strain CP3 isolated from Peru.</title>
        <authorList>
            <person name="Hurtado R."/>
            <person name="Lima L."/>
            <person name="Sousa T."/>
            <person name="Jaiswal A.K."/>
            <person name="Tiwari S."/>
            <person name="Maturrano L."/>
            <person name="Brenig B."/>
            <person name="Azevedo V."/>
        </authorList>
    </citation>
    <scope>NUCLEOTIDE SEQUENCE</scope>
    <source>
        <strain evidence="2">CP3</strain>
    </source>
</reference>
<dbReference type="RefSeq" id="WP_272470643.1">
    <property type="nucleotide sequence ID" value="NZ_JAMRYU010000022.1"/>
</dbReference>
<dbReference type="Pfam" id="PF06605">
    <property type="entry name" value="Prophage_tail"/>
    <property type="match status" value="1"/>
</dbReference>
<comment type="caution">
    <text evidence="2">The sequence shown here is derived from an EMBL/GenBank/DDBJ whole genome shotgun (WGS) entry which is preliminary data.</text>
</comment>
<dbReference type="Proteomes" id="UP001141183">
    <property type="component" value="Unassembled WGS sequence"/>
</dbReference>
<proteinExistence type="predicted"/>
<sequence>MLQLYDVNRNKIKGLVAYKDYCIESALKTGDKTLSFLYPKRLGKEIKNEGYIRTKTDEFVIKSIDSSEDWLTINASLNVEDLEGEARESFTCLEETISKCLDLALSGTGWTANVTGVTKKRTVRMTNCNSWDIIQQARKTYLVEYKFDTINKIIYVKEKQGQDKGTYFTEDLNLKKLDINNDSYDFFTRIKPIGKDGLKIDANGKDYLENYQYSKKVKTLIWKDERYTVASSLLEDATIKLNELSKPRVAYAVGIIDLAKLNTKYKNILDYSLGDTIYLLSKENRVREKQRIVKIKEYPDEPERNSCEIANTILTFEDIQKEYADTTDTVNNITSDNGTVSENAIAKAVEKLTINKVEMNKFTALEGTVGSLTVNKLDVDKANIKFAKIDTAIAKKIEVTDLNADNIKFEVAEGGTLNLQTLLSKFITGESGQFLNLTSSNVVIDNAVIKGLIAPNISVGDLKAGNIDSNRFNIVGTDGNLLIKDNTIQIKDSARVRVQIGKDASGDYSMYVWDKQGNLMFDALGLKSSAIKDKIIRDDMVADNANINGSKLNISSLITEVNKDNTQTLKASRISFDST</sequence>
<name>A0A9X4B1G9_9CLOT</name>
<dbReference type="InterPro" id="IPR010572">
    <property type="entry name" value="Tail_dom"/>
</dbReference>
<evidence type="ECO:0000313" key="3">
    <source>
        <dbReference type="Proteomes" id="UP001141183"/>
    </source>
</evidence>
<evidence type="ECO:0000259" key="1">
    <source>
        <dbReference type="Pfam" id="PF06605"/>
    </source>
</evidence>
<accession>A0A9X4B1G9</accession>
<dbReference type="EMBL" id="JAMRYU010000022">
    <property type="protein sequence ID" value="MDC4241944.1"/>
    <property type="molecule type" value="Genomic_DNA"/>
</dbReference>
<feature type="non-terminal residue" evidence="2">
    <location>
        <position position="579"/>
    </location>
</feature>